<protein>
    <submittedName>
        <fullName evidence="1">Uncharacterized protein</fullName>
    </submittedName>
</protein>
<proteinExistence type="predicted"/>
<reference evidence="1 2" key="1">
    <citation type="submission" date="2019-03" db="EMBL/GenBank/DDBJ databases">
        <title>Genomic Encyclopedia of Type Strains, Phase IV (KMG-IV): sequencing the most valuable type-strain genomes for metagenomic binning, comparative biology and taxonomic classification.</title>
        <authorList>
            <person name="Goeker M."/>
        </authorList>
    </citation>
    <scope>NUCLEOTIDE SEQUENCE [LARGE SCALE GENOMIC DNA]</scope>
    <source>
        <strain evidence="1 2">DSM 1709</strain>
    </source>
</reference>
<dbReference type="AlphaFoldDB" id="A0A4R2LXA0"/>
<dbReference type="EMBL" id="SLXD01000018">
    <property type="protein sequence ID" value="TCO98099.1"/>
    <property type="molecule type" value="Genomic_DNA"/>
</dbReference>
<comment type="caution">
    <text evidence="1">The sequence shown here is derived from an EMBL/GenBank/DDBJ whole genome shotgun (WGS) entry which is preliminary data.</text>
</comment>
<organism evidence="1 2">
    <name type="scientific">Rubrivivax gelatinosus</name>
    <name type="common">Rhodocyclus gelatinosus</name>
    <name type="synonym">Rhodopseudomonas gelatinosa</name>
    <dbReference type="NCBI Taxonomy" id="28068"/>
    <lineage>
        <taxon>Bacteria</taxon>
        <taxon>Pseudomonadati</taxon>
        <taxon>Pseudomonadota</taxon>
        <taxon>Betaproteobacteria</taxon>
        <taxon>Burkholderiales</taxon>
        <taxon>Sphaerotilaceae</taxon>
        <taxon>Rubrivivax</taxon>
    </lineage>
</organism>
<gene>
    <name evidence="1" type="ORF">EV684_11874</name>
</gene>
<name>A0A4R2LXA0_RUBGE</name>
<evidence type="ECO:0000313" key="1">
    <source>
        <dbReference type="EMBL" id="TCO98099.1"/>
    </source>
</evidence>
<feature type="non-terminal residue" evidence="1">
    <location>
        <position position="41"/>
    </location>
</feature>
<accession>A0A4R2LXA0</accession>
<dbReference type="Proteomes" id="UP000295106">
    <property type="component" value="Unassembled WGS sequence"/>
</dbReference>
<sequence length="41" mass="4417">MSEQAIVLHPRAGSAATDSQPAIVGQRVELQLLTTLRCNLK</sequence>
<evidence type="ECO:0000313" key="2">
    <source>
        <dbReference type="Proteomes" id="UP000295106"/>
    </source>
</evidence>